<evidence type="ECO:0000313" key="11">
    <source>
        <dbReference type="Proteomes" id="UP000184480"/>
    </source>
</evidence>
<dbReference type="UniPathway" id="UPA00077">
    <property type="reaction ID" value="UER00158"/>
</dbReference>
<evidence type="ECO:0000256" key="2">
    <source>
        <dbReference type="ARBA" id="ARBA00009539"/>
    </source>
</evidence>
<dbReference type="PIRSF" id="PIRSF000194">
    <property type="entry name" value="DHFR"/>
    <property type="match status" value="1"/>
</dbReference>
<evidence type="ECO:0000256" key="1">
    <source>
        <dbReference type="ARBA" id="ARBA00004903"/>
    </source>
</evidence>
<dbReference type="OrthoDB" id="9804315at2"/>
<evidence type="ECO:0000313" key="10">
    <source>
        <dbReference type="EMBL" id="SHE85123.1"/>
    </source>
</evidence>
<dbReference type="PRINTS" id="PR00070">
    <property type="entry name" value="DHFR"/>
</dbReference>
<evidence type="ECO:0000256" key="5">
    <source>
        <dbReference type="ARBA" id="ARBA00022857"/>
    </source>
</evidence>
<dbReference type="Proteomes" id="UP000184480">
    <property type="component" value="Unassembled WGS sequence"/>
</dbReference>
<keyword evidence="4 8" id="KW-0554">One-carbon metabolism</keyword>
<evidence type="ECO:0000256" key="4">
    <source>
        <dbReference type="ARBA" id="ARBA00022563"/>
    </source>
</evidence>
<protein>
    <recommendedName>
        <fullName evidence="3 8">Dihydrofolate reductase</fullName>
        <ecNumber evidence="3 8">1.5.1.3</ecNumber>
    </recommendedName>
</protein>
<dbReference type="SUPFAM" id="SSF53597">
    <property type="entry name" value="Dihydrofolate reductase-like"/>
    <property type="match status" value="1"/>
</dbReference>
<reference evidence="11" key="1">
    <citation type="submission" date="2016-11" db="EMBL/GenBank/DDBJ databases">
        <authorList>
            <person name="Varghese N."/>
            <person name="Submissions S."/>
        </authorList>
    </citation>
    <scope>NUCLEOTIDE SEQUENCE [LARGE SCALE GENOMIC DNA]</scope>
    <source>
        <strain evidence="11">DSM 27370</strain>
    </source>
</reference>
<dbReference type="PANTHER" id="PTHR48069:SF3">
    <property type="entry name" value="DIHYDROFOLATE REDUCTASE"/>
    <property type="match status" value="1"/>
</dbReference>
<sequence length="164" mass="18612">MTLVSMIVAIDEKNAIGKNNQLLCHLPNDLKYFKSITQGHTVIMGRNTYESLPNGALPNRRNIVLSRKPGLEIDKCEVFKSLSETKEACSGENQVFIIGGATLYSQCLMEVDSLYVTYIHHSFDGADTFFPSIDNNIWQEVSRVYNPADEKNQYAHSFVVYNRR</sequence>
<dbReference type="EMBL" id="FQUC01000002">
    <property type="protein sequence ID" value="SHE85123.1"/>
    <property type="molecule type" value="Genomic_DNA"/>
</dbReference>
<evidence type="ECO:0000259" key="9">
    <source>
        <dbReference type="PROSITE" id="PS51330"/>
    </source>
</evidence>
<organism evidence="10 11">
    <name type="scientific">Dysgonomonas macrotermitis</name>
    <dbReference type="NCBI Taxonomy" id="1346286"/>
    <lineage>
        <taxon>Bacteria</taxon>
        <taxon>Pseudomonadati</taxon>
        <taxon>Bacteroidota</taxon>
        <taxon>Bacteroidia</taxon>
        <taxon>Bacteroidales</taxon>
        <taxon>Dysgonomonadaceae</taxon>
        <taxon>Dysgonomonas</taxon>
    </lineage>
</organism>
<evidence type="ECO:0000256" key="8">
    <source>
        <dbReference type="PIRNR" id="PIRNR000194"/>
    </source>
</evidence>
<dbReference type="InterPro" id="IPR024072">
    <property type="entry name" value="DHFR-like_dom_sf"/>
</dbReference>
<evidence type="ECO:0000256" key="3">
    <source>
        <dbReference type="ARBA" id="ARBA00012856"/>
    </source>
</evidence>
<dbReference type="RefSeq" id="WP_062176147.1">
    <property type="nucleotide sequence ID" value="NZ_BBXL01000002.1"/>
</dbReference>
<comment type="catalytic activity">
    <reaction evidence="8">
        <text>(6S)-5,6,7,8-tetrahydrofolate + NADP(+) = 7,8-dihydrofolate + NADPH + H(+)</text>
        <dbReference type="Rhea" id="RHEA:15009"/>
        <dbReference type="ChEBI" id="CHEBI:15378"/>
        <dbReference type="ChEBI" id="CHEBI:57451"/>
        <dbReference type="ChEBI" id="CHEBI:57453"/>
        <dbReference type="ChEBI" id="CHEBI:57783"/>
        <dbReference type="ChEBI" id="CHEBI:58349"/>
        <dbReference type="EC" id="1.5.1.3"/>
    </reaction>
</comment>
<gene>
    <name evidence="10" type="ORF">SAMN05444362_102326</name>
</gene>
<proteinExistence type="inferred from homology"/>
<dbReference type="EC" id="1.5.1.3" evidence="3 8"/>
<dbReference type="GO" id="GO:0046655">
    <property type="term" value="P:folic acid metabolic process"/>
    <property type="evidence" value="ECO:0007669"/>
    <property type="project" value="TreeGrafter"/>
</dbReference>
<dbReference type="InterPro" id="IPR001796">
    <property type="entry name" value="DHFR_dom"/>
</dbReference>
<dbReference type="PANTHER" id="PTHR48069">
    <property type="entry name" value="DIHYDROFOLATE REDUCTASE"/>
    <property type="match status" value="1"/>
</dbReference>
<comment type="similarity">
    <text evidence="2 8">Belongs to the dihydrofolate reductase family.</text>
</comment>
<dbReference type="GO" id="GO:0004146">
    <property type="term" value="F:dihydrofolate reductase activity"/>
    <property type="evidence" value="ECO:0007669"/>
    <property type="project" value="UniProtKB-EC"/>
</dbReference>
<accession>A0A1M4WVN0</accession>
<dbReference type="GO" id="GO:0006730">
    <property type="term" value="P:one-carbon metabolic process"/>
    <property type="evidence" value="ECO:0007669"/>
    <property type="project" value="UniProtKB-KW"/>
</dbReference>
<dbReference type="FunFam" id="3.40.430.10:FF:000001">
    <property type="entry name" value="Dihydrofolate reductase"/>
    <property type="match status" value="1"/>
</dbReference>
<evidence type="ECO:0000256" key="7">
    <source>
        <dbReference type="ARBA" id="ARBA00025067"/>
    </source>
</evidence>
<dbReference type="Pfam" id="PF00186">
    <property type="entry name" value="DHFR_1"/>
    <property type="match status" value="1"/>
</dbReference>
<dbReference type="GO" id="GO:0046452">
    <property type="term" value="P:dihydrofolate metabolic process"/>
    <property type="evidence" value="ECO:0007669"/>
    <property type="project" value="TreeGrafter"/>
</dbReference>
<dbReference type="GO" id="GO:0070401">
    <property type="term" value="F:NADP+ binding"/>
    <property type="evidence" value="ECO:0007669"/>
    <property type="project" value="UniProtKB-ARBA"/>
</dbReference>
<dbReference type="InterPro" id="IPR012259">
    <property type="entry name" value="DHFR"/>
</dbReference>
<dbReference type="GO" id="GO:0005829">
    <property type="term" value="C:cytosol"/>
    <property type="evidence" value="ECO:0007669"/>
    <property type="project" value="TreeGrafter"/>
</dbReference>
<comment type="function">
    <text evidence="7 8">Key enzyme in folate metabolism. Catalyzes an essential reaction for de novo glycine and purine synthesis, and for DNA precursor synthesis.</text>
</comment>
<dbReference type="GO" id="GO:0046654">
    <property type="term" value="P:tetrahydrofolate biosynthetic process"/>
    <property type="evidence" value="ECO:0007669"/>
    <property type="project" value="UniProtKB-UniPathway"/>
</dbReference>
<feature type="domain" description="DHFR" evidence="9">
    <location>
        <begin position="3"/>
        <end position="163"/>
    </location>
</feature>
<keyword evidence="5 8" id="KW-0521">NADP</keyword>
<name>A0A1M4WVN0_9BACT</name>
<evidence type="ECO:0000256" key="6">
    <source>
        <dbReference type="ARBA" id="ARBA00023002"/>
    </source>
</evidence>
<dbReference type="AlphaFoldDB" id="A0A1M4WVN0"/>
<dbReference type="STRING" id="1346286.SAMN05444362_102326"/>
<keyword evidence="11" id="KW-1185">Reference proteome</keyword>
<keyword evidence="6 8" id="KW-0560">Oxidoreductase</keyword>
<dbReference type="CDD" id="cd00209">
    <property type="entry name" value="DHFR"/>
    <property type="match status" value="1"/>
</dbReference>
<dbReference type="Gene3D" id="3.40.430.10">
    <property type="entry name" value="Dihydrofolate Reductase, subunit A"/>
    <property type="match status" value="1"/>
</dbReference>
<dbReference type="PROSITE" id="PS51330">
    <property type="entry name" value="DHFR_2"/>
    <property type="match status" value="1"/>
</dbReference>
<comment type="pathway">
    <text evidence="1 8">Cofactor biosynthesis; tetrahydrofolate biosynthesis; 5,6,7,8-tetrahydrofolate from 7,8-dihydrofolate: step 1/1.</text>
</comment>